<name>A0AAD6UQ31_9AGAR</name>
<feature type="transmembrane region" description="Helical" evidence="1">
    <location>
        <begin position="188"/>
        <end position="210"/>
    </location>
</feature>
<dbReference type="AlphaFoldDB" id="A0AAD6UQ31"/>
<protein>
    <submittedName>
        <fullName evidence="2">Uncharacterized protein</fullName>
    </submittedName>
</protein>
<feature type="transmembrane region" description="Helical" evidence="1">
    <location>
        <begin position="53"/>
        <end position="69"/>
    </location>
</feature>
<evidence type="ECO:0000313" key="2">
    <source>
        <dbReference type="EMBL" id="KAJ7191269.1"/>
    </source>
</evidence>
<keyword evidence="1" id="KW-0812">Transmembrane</keyword>
<keyword evidence="1" id="KW-0472">Membrane</keyword>
<reference evidence="2" key="1">
    <citation type="submission" date="2023-03" db="EMBL/GenBank/DDBJ databases">
        <title>Massive genome expansion in bonnet fungi (Mycena s.s.) driven by repeated elements and novel gene families across ecological guilds.</title>
        <authorList>
            <consortium name="Lawrence Berkeley National Laboratory"/>
            <person name="Harder C.B."/>
            <person name="Miyauchi S."/>
            <person name="Viragh M."/>
            <person name="Kuo A."/>
            <person name="Thoen E."/>
            <person name="Andreopoulos B."/>
            <person name="Lu D."/>
            <person name="Skrede I."/>
            <person name="Drula E."/>
            <person name="Henrissat B."/>
            <person name="Morin E."/>
            <person name="Kohler A."/>
            <person name="Barry K."/>
            <person name="LaButti K."/>
            <person name="Morin E."/>
            <person name="Salamov A."/>
            <person name="Lipzen A."/>
            <person name="Mereny Z."/>
            <person name="Hegedus B."/>
            <person name="Baldrian P."/>
            <person name="Stursova M."/>
            <person name="Weitz H."/>
            <person name="Taylor A."/>
            <person name="Grigoriev I.V."/>
            <person name="Nagy L.G."/>
            <person name="Martin F."/>
            <person name="Kauserud H."/>
        </authorList>
    </citation>
    <scope>NUCLEOTIDE SEQUENCE</scope>
    <source>
        <strain evidence="2">9144</strain>
    </source>
</reference>
<evidence type="ECO:0000256" key="1">
    <source>
        <dbReference type="SAM" id="Phobius"/>
    </source>
</evidence>
<sequence length="378" mass="41123">MTYIVDPVVFGNFSELALDEICTALMGTLLYGAPRCALDLPKSELTIQPHNDTGVFFFVLFLLAIHLLCHRKTAGRITLVVLTVGDGPDGDRAILATPRVNGARDALARGCGHKRDLPVNSGVVNLQLALGWAEDIVLVTNIVITDGLDGDAGVSLLPRLGPAEEDVPLESAPSHVGHARTTPMAPRIVFTLNLFTNLLLMLLTAGRIWWATRGARDILSPSEACARGISTKTNCKVGYTEEIKSTERTSETWPCRQLGPHSDWGTCEEWEIEAQMSQTHDAVEKMVTGASSTMLGCRTLRRIDGDFCASVAVTHDRRDRCCDEPAGATLSRSQSFRTLHKAQSFGFTKEMPHNRKYQSIAGLVPLDIPALSPATYCP</sequence>
<comment type="caution">
    <text evidence="2">The sequence shown here is derived from an EMBL/GenBank/DDBJ whole genome shotgun (WGS) entry which is preliminary data.</text>
</comment>
<keyword evidence="3" id="KW-1185">Reference proteome</keyword>
<dbReference type="EMBL" id="JARJCW010000135">
    <property type="protein sequence ID" value="KAJ7191269.1"/>
    <property type="molecule type" value="Genomic_DNA"/>
</dbReference>
<gene>
    <name evidence="2" type="ORF">GGX14DRAFT_407334</name>
</gene>
<evidence type="ECO:0000313" key="3">
    <source>
        <dbReference type="Proteomes" id="UP001219525"/>
    </source>
</evidence>
<keyword evidence="1" id="KW-1133">Transmembrane helix</keyword>
<dbReference type="Proteomes" id="UP001219525">
    <property type="component" value="Unassembled WGS sequence"/>
</dbReference>
<proteinExistence type="predicted"/>
<accession>A0AAD6UQ31</accession>
<organism evidence="2 3">
    <name type="scientific">Mycena pura</name>
    <dbReference type="NCBI Taxonomy" id="153505"/>
    <lineage>
        <taxon>Eukaryota</taxon>
        <taxon>Fungi</taxon>
        <taxon>Dikarya</taxon>
        <taxon>Basidiomycota</taxon>
        <taxon>Agaricomycotina</taxon>
        <taxon>Agaricomycetes</taxon>
        <taxon>Agaricomycetidae</taxon>
        <taxon>Agaricales</taxon>
        <taxon>Marasmiineae</taxon>
        <taxon>Mycenaceae</taxon>
        <taxon>Mycena</taxon>
    </lineage>
</organism>